<protein>
    <submittedName>
        <fullName evidence="2">Uncharacterized protein</fullName>
    </submittedName>
</protein>
<keyword evidence="1" id="KW-1133">Transmembrane helix</keyword>
<reference evidence="2" key="1">
    <citation type="journal article" date="2021" name="Proc. Natl. Acad. Sci. U.S.A.">
        <title>A Catalog of Tens of Thousands of Viruses from Human Metagenomes Reveals Hidden Associations with Chronic Diseases.</title>
        <authorList>
            <person name="Tisza M.J."/>
            <person name="Buck C.B."/>
        </authorList>
    </citation>
    <scope>NUCLEOTIDE SEQUENCE</scope>
    <source>
        <strain evidence="2">CtdmY20</strain>
    </source>
</reference>
<evidence type="ECO:0000313" key="2">
    <source>
        <dbReference type="EMBL" id="DAE16214.1"/>
    </source>
</evidence>
<dbReference type="EMBL" id="BK015617">
    <property type="protein sequence ID" value="DAE16214.1"/>
    <property type="molecule type" value="Genomic_DNA"/>
</dbReference>
<accession>A0A8S5QA08</accession>
<evidence type="ECO:0000256" key="1">
    <source>
        <dbReference type="SAM" id="Phobius"/>
    </source>
</evidence>
<keyword evidence="1" id="KW-0812">Transmembrane</keyword>
<keyword evidence="1" id="KW-0472">Membrane</keyword>
<feature type="transmembrane region" description="Helical" evidence="1">
    <location>
        <begin position="30"/>
        <end position="50"/>
    </location>
</feature>
<organism evidence="2">
    <name type="scientific">Siphoviridae sp. ctdmY20</name>
    <dbReference type="NCBI Taxonomy" id="2825586"/>
    <lineage>
        <taxon>Viruses</taxon>
        <taxon>Duplodnaviria</taxon>
        <taxon>Heunggongvirae</taxon>
        <taxon>Uroviricota</taxon>
        <taxon>Caudoviricetes</taxon>
    </lineage>
</organism>
<sequence>MSSSSYTCYILLRFIFYKVYTKVSSNYRKLFYSVTLVTAIFKFFIICLLLRHYTVIQQYKENNI</sequence>
<name>A0A8S5QA08_9CAUD</name>
<proteinExistence type="predicted"/>